<protein>
    <submittedName>
        <fullName evidence="2">Uncharacterized protein</fullName>
    </submittedName>
</protein>
<reference evidence="2 3" key="1">
    <citation type="submission" date="2019-01" db="EMBL/GenBank/DDBJ databases">
        <title>Senegalimassilia sp. nov. KGMB04484 isolated human feces.</title>
        <authorList>
            <person name="Han K.-I."/>
            <person name="Kim J.-S."/>
            <person name="Lee K.C."/>
            <person name="Suh M.K."/>
            <person name="Eom M.K."/>
            <person name="Lee J.H."/>
            <person name="Park S.-H."/>
            <person name="Kang S.W."/>
            <person name="Park J.-E."/>
            <person name="Oh B.S."/>
            <person name="Yu S.Y."/>
            <person name="Choi S.-H."/>
            <person name="Lee D.H."/>
            <person name="Yoon H."/>
            <person name="Kim B.-Y."/>
            <person name="Lee J.H."/>
            <person name="Lee J.-S."/>
        </authorList>
    </citation>
    <scope>NUCLEOTIDE SEQUENCE [LARGE SCALE GENOMIC DNA]</scope>
    <source>
        <strain evidence="2 3">KGMB04484</strain>
    </source>
</reference>
<evidence type="ECO:0000256" key="1">
    <source>
        <dbReference type="SAM" id="MobiDB-lite"/>
    </source>
</evidence>
<organism evidence="2 3">
    <name type="scientific">Senegalimassilia faecalis</name>
    <dbReference type="NCBI Taxonomy" id="2509433"/>
    <lineage>
        <taxon>Bacteria</taxon>
        <taxon>Bacillati</taxon>
        <taxon>Actinomycetota</taxon>
        <taxon>Coriobacteriia</taxon>
        <taxon>Coriobacteriales</taxon>
        <taxon>Coriobacteriaceae</taxon>
        <taxon>Senegalimassilia</taxon>
    </lineage>
</organism>
<dbReference type="EMBL" id="SDPW01000001">
    <property type="protein sequence ID" value="RXZ53643.1"/>
    <property type="molecule type" value="Genomic_DNA"/>
</dbReference>
<feature type="compositionally biased region" description="Polar residues" evidence="1">
    <location>
        <begin position="41"/>
        <end position="50"/>
    </location>
</feature>
<dbReference type="Proteomes" id="UP000293345">
    <property type="component" value="Unassembled WGS sequence"/>
</dbReference>
<evidence type="ECO:0000313" key="3">
    <source>
        <dbReference type="Proteomes" id="UP000293345"/>
    </source>
</evidence>
<keyword evidence="3" id="KW-1185">Reference proteome</keyword>
<comment type="caution">
    <text evidence="2">The sequence shown here is derived from an EMBL/GenBank/DDBJ whole genome shotgun (WGS) entry which is preliminary data.</text>
</comment>
<sequence length="1273" mass="132534">MLNRAQLPNSLKPRTRWGGGSENLADSNSVDEGSSKVVANGQESAAQNADESLLEAETPAAQKLAAEDGATEIEEPVVATIRGKGDGYKTLQDAVNAAANGNTVMLAMDVTLTESVVIPKGKSITINLMNHTIASKGTAILNNGTLYLSGGSTSKEPGKVSSSENVAVAVGGDDSKLFINSGTYEGREGAVITGKATGSYIQIKNGTFNATDNAVIAGNGTDRDGESNEITIKGGIFNGAIVTDGYIACGIYAPWKDKITVSGGTFNITNGAGIVARAGNVTVKGGTFNCTGSIKGWVGDNKNQLPCAALVFDAAANYPAKTDDSKITVSAGKFSTDPSANGATLADGYSVVTSGDGMYGLSKTNPPAEVNGVNYPTLSSAINAVAGTNDVVKLLQDINEPSNYYEIKDKVTIDLNGHNITGNGAHGVFDVKLVGDLTIKGYGVVTAVENSKYAMAVQTESTAAKVTLEGGTYKQQITNTDCQQFDMIYAYQGNIVVKGGTFESATPAWTLNCKDENCKAGEADIRVAGGAFKGFDPSNNTAEGEGTNFMADGYCVMKSGEDTDATYTVSKAVAQVANANYASVQAAIDVAKDGDTVKLLANAAEDVTVAEGKNLTLDLNGFKLTNVRDHTITNNGTLIVADSSTAKTGTVDNVTHAKGALVNNGTATLKGGLFERSQEKGALELYGNGGNSWYTVQNKGTMTIEGGATVRNAGGYSSNLCNADDTNAKMVIKGGIFSGGVNAVKNGSNTTLEITGGTFTNTSQYVIMNWSKATISGGSFTAEGTAPSVLFTSSYGQDTDDLKVSGGSFAGGKTMIRNYYNAENRGNAAVSGGTFSAEVPSDCCAKGFACVKNSDGTYGIAEKGVEVKPEGGSASGSVSTSGVVVEQAEQQKVAESAAKAAESIKYVTVETSASEVNIGGVTVDASAMGKADEVNKVAEEATKSGASVNVQLVVKANQDVVANQQIADTAKNATVVPFELSVDMVTEVKDSDNNVTAAATVPVKETADPIEVTIEVDPQVIAGKKVTVARVHNDEVDLIDPTNVDEQGGAVTFETAKFSDYAVLASDVNQSYSLADYTNANGGRMAINNADFNMSSDYAFAGWYKDSSFTEAYAAEEANGQAYPKFVKVSDLIHFKGGSLRMDLGDAITSTSLRFGYDLSIPEQCSFVQNGWDWYIPGGSVNRTIAKDRQLNLLDGTVTSNIVFAPVPKASYKALISEKAFVEYKTADGTEVTASEVGYQQRSVYEVAQLIRDYSLAGANEIDYANKVIQACE</sequence>
<accession>A0A4Q2K1R5</accession>
<name>A0A4Q2K1R5_9ACTN</name>
<dbReference type="RefSeq" id="WP_129423341.1">
    <property type="nucleotide sequence ID" value="NZ_SDPW01000001.1"/>
</dbReference>
<gene>
    <name evidence="2" type="ORF">ET524_03395</name>
</gene>
<proteinExistence type="predicted"/>
<dbReference type="OrthoDB" id="3177650at2"/>
<feature type="region of interest" description="Disordered" evidence="1">
    <location>
        <begin position="1"/>
        <end position="51"/>
    </location>
</feature>
<dbReference type="AlphaFoldDB" id="A0A4Q2K1R5"/>
<evidence type="ECO:0000313" key="2">
    <source>
        <dbReference type="EMBL" id="RXZ53643.1"/>
    </source>
</evidence>